<dbReference type="GO" id="GO:0005886">
    <property type="term" value="C:plasma membrane"/>
    <property type="evidence" value="ECO:0007669"/>
    <property type="project" value="UniProtKB-SubCell"/>
</dbReference>
<dbReference type="InterPro" id="IPR004358">
    <property type="entry name" value="Sig_transdc_His_kin-like_C"/>
</dbReference>
<evidence type="ECO:0000256" key="13">
    <source>
        <dbReference type="ARBA" id="ARBA00023136"/>
    </source>
</evidence>
<keyword evidence="13 14" id="KW-0472">Membrane</keyword>
<evidence type="ECO:0000256" key="5">
    <source>
        <dbReference type="ARBA" id="ARBA00022553"/>
    </source>
</evidence>
<reference evidence="16" key="1">
    <citation type="submission" date="2017-05" db="EMBL/GenBank/DDBJ databases">
        <authorList>
            <person name="Varghese N."/>
            <person name="Submissions S."/>
        </authorList>
    </citation>
    <scope>NUCLEOTIDE SEQUENCE</scope>
    <source>
        <strain evidence="16">Su22</strain>
    </source>
</reference>
<evidence type="ECO:0000256" key="7">
    <source>
        <dbReference type="ARBA" id="ARBA00022692"/>
    </source>
</evidence>
<evidence type="ECO:0000256" key="12">
    <source>
        <dbReference type="ARBA" id="ARBA00023012"/>
    </source>
</evidence>
<evidence type="ECO:0000256" key="6">
    <source>
        <dbReference type="ARBA" id="ARBA00022679"/>
    </source>
</evidence>
<accession>A0AA45WVZ3</accession>
<dbReference type="FunFam" id="3.30.565.10:FF:000013">
    <property type="entry name" value="Two-component sensor histidine kinase"/>
    <property type="match status" value="1"/>
</dbReference>
<feature type="domain" description="Histidine kinase" evidence="15">
    <location>
        <begin position="153"/>
        <end position="367"/>
    </location>
</feature>
<keyword evidence="12" id="KW-0902">Two-component regulatory system</keyword>
<evidence type="ECO:0000256" key="2">
    <source>
        <dbReference type="ARBA" id="ARBA00004651"/>
    </source>
</evidence>
<proteinExistence type="predicted"/>
<evidence type="ECO:0000313" key="16">
    <source>
        <dbReference type="EMBL" id="SMP55975.1"/>
    </source>
</evidence>
<dbReference type="Pfam" id="PF00512">
    <property type="entry name" value="HisKA"/>
    <property type="match status" value="1"/>
</dbReference>
<dbReference type="AlphaFoldDB" id="A0AA45WVZ3"/>
<keyword evidence="11 14" id="KW-1133">Transmembrane helix</keyword>
<dbReference type="Proteomes" id="UP001158066">
    <property type="component" value="Unassembled WGS sequence"/>
</dbReference>
<keyword evidence="5" id="KW-0597">Phosphoprotein</keyword>
<dbReference type="Gene3D" id="1.10.287.130">
    <property type="match status" value="1"/>
</dbReference>
<evidence type="ECO:0000256" key="10">
    <source>
        <dbReference type="ARBA" id="ARBA00022840"/>
    </source>
</evidence>
<evidence type="ECO:0000256" key="3">
    <source>
        <dbReference type="ARBA" id="ARBA00012438"/>
    </source>
</evidence>
<keyword evidence="4" id="KW-1003">Cell membrane</keyword>
<evidence type="ECO:0000256" key="11">
    <source>
        <dbReference type="ARBA" id="ARBA00022989"/>
    </source>
</evidence>
<protein>
    <recommendedName>
        <fullName evidence="3">histidine kinase</fullName>
        <ecNumber evidence="3">2.7.13.3</ecNumber>
    </recommendedName>
</protein>
<evidence type="ECO:0000256" key="4">
    <source>
        <dbReference type="ARBA" id="ARBA00022475"/>
    </source>
</evidence>
<dbReference type="PRINTS" id="PR00344">
    <property type="entry name" value="BCTRLSENSOR"/>
</dbReference>
<dbReference type="PANTHER" id="PTHR45528:SF1">
    <property type="entry name" value="SENSOR HISTIDINE KINASE CPXA"/>
    <property type="match status" value="1"/>
</dbReference>
<evidence type="ECO:0000259" key="15">
    <source>
        <dbReference type="PROSITE" id="PS50109"/>
    </source>
</evidence>
<organism evidence="16 17">
    <name type="scientific">Anoxynatronum buryatiense</name>
    <dbReference type="NCBI Taxonomy" id="489973"/>
    <lineage>
        <taxon>Bacteria</taxon>
        <taxon>Bacillati</taxon>
        <taxon>Bacillota</taxon>
        <taxon>Clostridia</taxon>
        <taxon>Eubacteriales</taxon>
        <taxon>Clostridiaceae</taxon>
        <taxon>Anoxynatronum</taxon>
    </lineage>
</organism>
<dbReference type="Pfam" id="PF02518">
    <property type="entry name" value="HATPase_c"/>
    <property type="match status" value="1"/>
</dbReference>
<evidence type="ECO:0000313" key="17">
    <source>
        <dbReference type="Proteomes" id="UP001158066"/>
    </source>
</evidence>
<dbReference type="InterPro" id="IPR003594">
    <property type="entry name" value="HATPase_dom"/>
</dbReference>
<name>A0AA45WVZ3_9CLOT</name>
<dbReference type="EC" id="2.7.13.3" evidence="3"/>
<comment type="caution">
    <text evidence="16">The sequence shown here is derived from an EMBL/GenBank/DDBJ whole genome shotgun (WGS) entry which is preliminary data.</text>
</comment>
<dbReference type="SMART" id="SM00388">
    <property type="entry name" value="HisKA"/>
    <property type="match status" value="1"/>
</dbReference>
<dbReference type="Gene3D" id="3.30.565.10">
    <property type="entry name" value="Histidine kinase-like ATPase, C-terminal domain"/>
    <property type="match status" value="1"/>
</dbReference>
<comment type="subcellular location">
    <subcellularLocation>
        <location evidence="2">Cell membrane</location>
        <topology evidence="2">Multi-pass membrane protein</topology>
    </subcellularLocation>
</comment>
<keyword evidence="8" id="KW-0547">Nucleotide-binding</keyword>
<dbReference type="EMBL" id="FXUF01000006">
    <property type="protein sequence ID" value="SMP55975.1"/>
    <property type="molecule type" value="Genomic_DNA"/>
</dbReference>
<dbReference type="InterPro" id="IPR050398">
    <property type="entry name" value="HssS/ArlS-like"/>
</dbReference>
<gene>
    <name evidence="16" type="ORF">SAMN06296020_1065</name>
</gene>
<keyword evidence="6" id="KW-0808">Transferase</keyword>
<dbReference type="PANTHER" id="PTHR45528">
    <property type="entry name" value="SENSOR HISTIDINE KINASE CPXA"/>
    <property type="match status" value="1"/>
</dbReference>
<keyword evidence="9 16" id="KW-0418">Kinase</keyword>
<evidence type="ECO:0000256" key="14">
    <source>
        <dbReference type="SAM" id="Phobius"/>
    </source>
</evidence>
<keyword evidence="7 14" id="KW-0812">Transmembrane</keyword>
<evidence type="ECO:0000256" key="9">
    <source>
        <dbReference type="ARBA" id="ARBA00022777"/>
    </source>
</evidence>
<dbReference type="CDD" id="cd00082">
    <property type="entry name" value="HisKA"/>
    <property type="match status" value="1"/>
</dbReference>
<feature type="transmembrane region" description="Helical" evidence="14">
    <location>
        <begin position="63"/>
        <end position="86"/>
    </location>
</feature>
<dbReference type="SUPFAM" id="SSF47384">
    <property type="entry name" value="Homodimeric domain of signal transducing histidine kinase"/>
    <property type="match status" value="1"/>
</dbReference>
<dbReference type="SUPFAM" id="SSF55874">
    <property type="entry name" value="ATPase domain of HSP90 chaperone/DNA topoisomerase II/histidine kinase"/>
    <property type="match status" value="1"/>
</dbReference>
<dbReference type="InterPro" id="IPR003661">
    <property type="entry name" value="HisK_dim/P_dom"/>
</dbReference>
<keyword evidence="17" id="KW-1185">Reference proteome</keyword>
<dbReference type="InterPro" id="IPR036890">
    <property type="entry name" value="HATPase_C_sf"/>
</dbReference>
<comment type="catalytic activity">
    <reaction evidence="1">
        <text>ATP + protein L-histidine = ADP + protein N-phospho-L-histidine.</text>
        <dbReference type="EC" id="2.7.13.3"/>
    </reaction>
</comment>
<evidence type="ECO:0000256" key="8">
    <source>
        <dbReference type="ARBA" id="ARBA00022741"/>
    </source>
</evidence>
<dbReference type="GO" id="GO:0005524">
    <property type="term" value="F:ATP binding"/>
    <property type="evidence" value="ECO:0007669"/>
    <property type="project" value="UniProtKB-KW"/>
</dbReference>
<feature type="transmembrane region" description="Helical" evidence="14">
    <location>
        <begin position="7"/>
        <end position="26"/>
    </location>
</feature>
<dbReference type="PROSITE" id="PS50109">
    <property type="entry name" value="HIS_KIN"/>
    <property type="match status" value="1"/>
</dbReference>
<dbReference type="InterPro" id="IPR005467">
    <property type="entry name" value="His_kinase_dom"/>
</dbReference>
<keyword evidence="10" id="KW-0067">ATP-binding</keyword>
<evidence type="ECO:0000256" key="1">
    <source>
        <dbReference type="ARBA" id="ARBA00000085"/>
    </source>
</evidence>
<dbReference type="SMART" id="SM00387">
    <property type="entry name" value="HATPase_c"/>
    <property type="match status" value="1"/>
</dbReference>
<dbReference type="GO" id="GO:0000155">
    <property type="term" value="F:phosphorelay sensor kinase activity"/>
    <property type="evidence" value="ECO:0007669"/>
    <property type="project" value="InterPro"/>
</dbReference>
<dbReference type="InterPro" id="IPR036097">
    <property type="entry name" value="HisK_dim/P_sf"/>
</dbReference>
<sequence length="367" mass="41650">MLEFGLIIITSVLFFLGVIWLVDQVFNGVVKEWFLNIFVLEPEYPSRGMVGILFRSWFEVKQFFINTFLVVLIILTTCMCASAYFYERYRSKKEITFIKNTMVSIMNSNSDSITLPAKYSEIETQLIKLKSITQRQQQLVQTEMQRKNDLITYLAHDLKTPLASVIGYLSLLDEVPEMPVEQKSKYVSISLEKAYRLEELINEFFEITRFNLQSIVLNKGKIKLAFMLQQLADEFYPMLEPQGKQVAIDVPDELNLVGDADKLARVFNNILKNAIVYSYESSVIDISATNDGENITVAFINQGEPIPAPNLDTIFDKFYRLDSARSTNTGGAGLGLAIAKEIITAHNGTITAESNLDHTIFTVKIPV</sequence>